<evidence type="ECO:0000256" key="4">
    <source>
        <dbReference type="ARBA" id="ARBA00020902"/>
    </source>
</evidence>
<evidence type="ECO:0000256" key="10">
    <source>
        <dbReference type="ARBA" id="ARBA00048975"/>
    </source>
</evidence>
<evidence type="ECO:0000256" key="5">
    <source>
        <dbReference type="ARBA" id="ARBA00022516"/>
    </source>
</evidence>
<dbReference type="Proteomes" id="UP000033731">
    <property type="component" value="Unassembled WGS sequence"/>
</dbReference>
<evidence type="ECO:0000256" key="7">
    <source>
        <dbReference type="ARBA" id="ARBA00022676"/>
    </source>
</evidence>
<dbReference type="EC" id="2.4.1.182" evidence="3 11"/>
<gene>
    <name evidence="12" type="ORF">DJ66_0843</name>
</gene>
<dbReference type="EMBL" id="JMTK01000002">
    <property type="protein sequence ID" value="KJZ82108.1"/>
    <property type="molecule type" value="Genomic_DNA"/>
</dbReference>
<dbReference type="Pfam" id="PF02684">
    <property type="entry name" value="LpxB"/>
    <property type="match status" value="1"/>
</dbReference>
<keyword evidence="13" id="KW-1185">Reference proteome</keyword>
<dbReference type="NCBIfam" id="TIGR00215">
    <property type="entry name" value="lpxB"/>
    <property type="match status" value="1"/>
</dbReference>
<keyword evidence="8 12" id="KW-0808">Transferase</keyword>
<dbReference type="InterPro" id="IPR003835">
    <property type="entry name" value="Glyco_trans_19"/>
</dbReference>
<keyword evidence="7 12" id="KW-0328">Glycosyltransferase</keyword>
<name>A0A0F4VKS1_9HYPH</name>
<dbReference type="GO" id="GO:0009245">
    <property type="term" value="P:lipid A biosynthetic process"/>
    <property type="evidence" value="ECO:0007669"/>
    <property type="project" value="UniProtKB-UniRule"/>
</dbReference>
<evidence type="ECO:0000256" key="11">
    <source>
        <dbReference type="NCBIfam" id="TIGR00215"/>
    </source>
</evidence>
<dbReference type="PANTHER" id="PTHR30372:SF4">
    <property type="entry name" value="LIPID-A-DISACCHARIDE SYNTHASE, MITOCHONDRIAL-RELATED"/>
    <property type="match status" value="1"/>
</dbReference>
<keyword evidence="9" id="KW-0443">Lipid metabolism</keyword>
<evidence type="ECO:0000256" key="3">
    <source>
        <dbReference type="ARBA" id="ARBA00012687"/>
    </source>
</evidence>
<dbReference type="GO" id="GO:0005543">
    <property type="term" value="F:phospholipid binding"/>
    <property type="evidence" value="ECO:0007669"/>
    <property type="project" value="TreeGrafter"/>
</dbReference>
<comment type="catalytic activity">
    <reaction evidence="10">
        <text>a lipid X + a UDP-2-N,3-O-bis[(3R)-3-hydroxyacyl]-alpha-D-glucosamine = a lipid A disaccharide + UDP + H(+)</text>
        <dbReference type="Rhea" id="RHEA:67828"/>
        <dbReference type="ChEBI" id="CHEBI:15378"/>
        <dbReference type="ChEBI" id="CHEBI:58223"/>
        <dbReference type="ChEBI" id="CHEBI:137748"/>
        <dbReference type="ChEBI" id="CHEBI:176338"/>
        <dbReference type="ChEBI" id="CHEBI:176343"/>
        <dbReference type="EC" id="2.4.1.182"/>
    </reaction>
</comment>
<dbReference type="GO" id="GO:0008915">
    <property type="term" value="F:lipid-A-disaccharide synthase activity"/>
    <property type="evidence" value="ECO:0007669"/>
    <property type="project" value="UniProtKB-UniRule"/>
</dbReference>
<keyword evidence="5" id="KW-0444">Lipid biosynthesis</keyword>
<comment type="function">
    <text evidence="1">Condensation of UDP-2,3-diacylglucosamine and 2,3-diacylglucosamine-1-phosphate to form lipid A disaccharide, a precursor of lipid A, a phosphorylated glycolipid that anchors the lipopolysaccharide to the outer membrane of the cell.</text>
</comment>
<evidence type="ECO:0000313" key="13">
    <source>
        <dbReference type="Proteomes" id="UP000033731"/>
    </source>
</evidence>
<accession>A0A0F4VKS1</accession>
<dbReference type="SUPFAM" id="SSF53756">
    <property type="entry name" value="UDP-Glycosyltransferase/glycogen phosphorylase"/>
    <property type="match status" value="1"/>
</dbReference>
<dbReference type="PANTHER" id="PTHR30372">
    <property type="entry name" value="LIPID-A-DISACCHARIDE SYNTHASE"/>
    <property type="match status" value="1"/>
</dbReference>
<evidence type="ECO:0000256" key="8">
    <source>
        <dbReference type="ARBA" id="ARBA00022679"/>
    </source>
</evidence>
<reference evidence="12 13" key="1">
    <citation type="journal article" date="2015" name="Phytopathology">
        <title>Genomes of Candidatus Liberibacter solanacearum haplotype A from New Zealand and the USA suggest significant genome plasticity in the species.</title>
        <authorList>
            <person name="Thompson S.M."/>
            <person name="Johnson C.P."/>
            <person name="Lu A.Y."/>
            <person name="Frampton R.A."/>
            <person name="Sullivan K.L."/>
            <person name="Fiers M.W."/>
            <person name="Crowhurst R.N."/>
            <person name="Pitman A.R."/>
            <person name="Scott I."/>
            <person name="Gudmestad N.C."/>
            <person name="Smith G.R."/>
        </authorList>
    </citation>
    <scope>NUCLEOTIDE SEQUENCE [LARGE SCALE GENOMIC DNA]</scope>
    <source>
        <strain evidence="12 13">LsoNZ1</strain>
    </source>
</reference>
<evidence type="ECO:0000256" key="1">
    <source>
        <dbReference type="ARBA" id="ARBA00002056"/>
    </source>
</evidence>
<comment type="caution">
    <text evidence="12">The sequence shown here is derived from an EMBL/GenBank/DDBJ whole genome shotgun (WGS) entry which is preliminary data.</text>
</comment>
<protein>
    <recommendedName>
        <fullName evidence="4 11">Lipid-A-disaccharide synthase</fullName>
        <ecNumber evidence="3 11">2.4.1.182</ecNumber>
    </recommendedName>
</protein>
<evidence type="ECO:0000313" key="12">
    <source>
        <dbReference type="EMBL" id="KJZ82108.1"/>
    </source>
</evidence>
<dbReference type="AlphaFoldDB" id="A0A0F4VKS1"/>
<dbReference type="GO" id="GO:0016020">
    <property type="term" value="C:membrane"/>
    <property type="evidence" value="ECO:0007669"/>
    <property type="project" value="GOC"/>
</dbReference>
<organism evidence="12 13">
    <name type="scientific">Candidatus Liberibacter solanacearum</name>
    <dbReference type="NCBI Taxonomy" id="556287"/>
    <lineage>
        <taxon>Bacteria</taxon>
        <taxon>Pseudomonadati</taxon>
        <taxon>Pseudomonadota</taxon>
        <taxon>Alphaproteobacteria</taxon>
        <taxon>Hyphomicrobiales</taxon>
        <taxon>Rhizobiaceae</taxon>
        <taxon>Liberibacter</taxon>
    </lineage>
</organism>
<proteinExistence type="inferred from homology"/>
<keyword evidence="6" id="KW-0441">Lipid A biosynthesis</keyword>
<evidence type="ECO:0000256" key="6">
    <source>
        <dbReference type="ARBA" id="ARBA00022556"/>
    </source>
</evidence>
<evidence type="ECO:0000256" key="9">
    <source>
        <dbReference type="ARBA" id="ARBA00023098"/>
    </source>
</evidence>
<evidence type="ECO:0000256" key="2">
    <source>
        <dbReference type="ARBA" id="ARBA00007868"/>
    </source>
</evidence>
<comment type="similarity">
    <text evidence="2">Belongs to the LpxB family.</text>
</comment>
<dbReference type="RefSeq" id="WP_045960835.1">
    <property type="nucleotide sequence ID" value="NZ_JMTK01000002.1"/>
</dbReference>
<sequence>MSSVKIAVIAGEISGDLLAGDLIKSLKEMIPDPISLVGVGGSSLQKEGLVSLFDFSELSIIGIMQVIKHLPRFIWRINQTVELIVSSKPDVLLIVDNPDFTHRVAKRIRKRLPQLPIINYVCPSVWAWREGRARNMRSYIDHVISILPFEVEVMRRLEGPSTIFVGHPLSADSTVLEVYNKQKNKQYTSSEQRKILLLPGSRAKEISKILPIFGKAMISLVKRNPTFKFSLVTVSSQENLVRRIVSGWDICPEIIVGEEQKKKLFMECDAAMAASGTVILELALCGIPVISVYKSDWIVNFLSFYIKTWTCALPNLIIDYPAVPEYFNNMIRSEALVRWIERLSTDTCQRRAMLDAFETLWSYMSTKRPAGQVAAEVVLQVLERQDSSSVY</sequence>
<dbReference type="PATRIC" id="fig|556287.9.peg.868"/>